<evidence type="ECO:0000256" key="18">
    <source>
        <dbReference type="ARBA" id="ARBA00031040"/>
    </source>
</evidence>
<evidence type="ECO:0000256" key="17">
    <source>
        <dbReference type="ARBA" id="ARBA00025552"/>
    </source>
</evidence>
<dbReference type="EMBL" id="CP002631">
    <property type="protein sequence ID" value="AEB14734.1"/>
    <property type="molecule type" value="Genomic_DNA"/>
</dbReference>
<accession>F2NW07</accession>
<evidence type="ECO:0000256" key="14">
    <source>
        <dbReference type="ARBA" id="ARBA00022833"/>
    </source>
</evidence>
<evidence type="ECO:0000256" key="6">
    <source>
        <dbReference type="ARBA" id="ARBA00012032"/>
    </source>
</evidence>
<dbReference type="PROSITE" id="PS51337">
    <property type="entry name" value="B12_BINDING_NTER"/>
    <property type="match status" value="1"/>
</dbReference>
<feature type="domain" description="Pterin-binding" evidence="21">
    <location>
        <begin position="328"/>
        <end position="575"/>
    </location>
</feature>
<dbReference type="InterPro" id="IPR003759">
    <property type="entry name" value="Cbl-bd_cap"/>
</dbReference>
<comment type="pathway">
    <text evidence="4">Amino-acid biosynthesis; L-methionine biosynthesis via de novo pathway; L-methionine from L-homocysteine (MetH route): step 1/1.</text>
</comment>
<dbReference type="PROSITE" id="PS51332">
    <property type="entry name" value="B12_BINDING"/>
    <property type="match status" value="1"/>
</dbReference>
<dbReference type="InterPro" id="IPR006158">
    <property type="entry name" value="Cobalamin-bd"/>
</dbReference>
<dbReference type="Proteomes" id="UP000006852">
    <property type="component" value="Chromosome"/>
</dbReference>
<dbReference type="NCBIfam" id="NF005719">
    <property type="entry name" value="PRK07535.1"/>
    <property type="match status" value="1"/>
</dbReference>
<dbReference type="SMART" id="SM01018">
    <property type="entry name" value="B12-binding_2"/>
    <property type="match status" value="1"/>
</dbReference>
<dbReference type="GO" id="GO:0046653">
    <property type="term" value="P:tetrahydrofolate metabolic process"/>
    <property type="evidence" value="ECO:0007669"/>
    <property type="project" value="TreeGrafter"/>
</dbReference>
<dbReference type="InterPro" id="IPR036589">
    <property type="entry name" value="HCY_dom_sf"/>
</dbReference>
<reference evidence="24 25" key="1">
    <citation type="journal article" date="2011" name="Stand. Genomic Sci.">
        <title>Complete genome sequence of Treponema succinifaciens type strain (6091).</title>
        <authorList>
            <person name="Han C."/>
            <person name="Gronow S."/>
            <person name="Teshima H."/>
            <person name="Lapidus A."/>
            <person name="Nolan M."/>
            <person name="Lucas S."/>
            <person name="Hammon N."/>
            <person name="Deshpande S."/>
            <person name="Cheng J.F."/>
            <person name="Zeytun A."/>
            <person name="Tapia R."/>
            <person name="Goodwin L."/>
            <person name="Pitluck S."/>
            <person name="Liolios K."/>
            <person name="Pagani I."/>
            <person name="Ivanova N."/>
            <person name="Mavromatis K."/>
            <person name="Mikhailova N."/>
            <person name="Huntemann M."/>
            <person name="Pati A."/>
            <person name="Chen A."/>
            <person name="Palaniappan K."/>
            <person name="Land M."/>
            <person name="Hauser L."/>
            <person name="Brambilla E.M."/>
            <person name="Rohde M."/>
            <person name="Goker M."/>
            <person name="Woyke T."/>
            <person name="Bristow J."/>
            <person name="Eisen J.A."/>
            <person name="Markowitz V."/>
            <person name="Hugenholtz P."/>
            <person name="Kyrpides N.C."/>
            <person name="Klenk H.P."/>
            <person name="Detter J.C."/>
        </authorList>
    </citation>
    <scope>NUCLEOTIDE SEQUENCE [LARGE SCALE GENOMIC DNA]</scope>
    <source>
        <strain evidence="25">ATCC 33096 / DSM 2489 / 6091</strain>
    </source>
</reference>
<evidence type="ECO:0000256" key="13">
    <source>
        <dbReference type="ARBA" id="ARBA00022723"/>
    </source>
</evidence>
<evidence type="ECO:0000256" key="15">
    <source>
        <dbReference type="ARBA" id="ARBA00023167"/>
    </source>
</evidence>
<evidence type="ECO:0000256" key="1">
    <source>
        <dbReference type="ARBA" id="ARBA00001700"/>
    </source>
</evidence>
<dbReference type="PANTHER" id="PTHR45833:SF1">
    <property type="entry name" value="METHIONINE SYNTHASE"/>
    <property type="match status" value="1"/>
</dbReference>
<sequence>MSEFKNFLFNKIQKHEPVFFDGGMGTMIQKISGLSYSIPEDLNFYNPEAIKDIHKKYILAGSNICTTNTFGANPIKLENASHSAQEFIEKGIALVKGAIAECKKQNENIICFTAWDSGQIGKLLEPNGPLTFDEAYNSYKAAAIAAEKSGADLAIIETMSDLYEVKAAVLAIKENTNLPVIATMTFQPNCRTLTGADVLTCVTYLESLHVDVLGFNCGGSLEEDIELANQFCKYSHIPILSQPNAGLPEVINGKDVFKVTPEEFTNAQEKILESGVSIFGGCCGTTPDHIKTMAEKLSEKKLKAKKEKFQSFICSYNKTVQAGGAAGPVIIGERINPTGKKKCKEALQNNDMQFIIDEADSQINSGAHILDVNVGLPGINEKEMMLQAVKSVQKIFNTPLQLDSSESDVLEYALRYYNGKALVNSVNGKQEVMDKVFPLIKHYGGAVVALCIDEDGISQTAEGRVKVAEKIIQEAAKYGIPIRDIFIDTLTLTVSSEQKTSLETVKAIRILKEKFGKEGIQFVLGVSNISFGLPRRDIINSRFFMLALEAGLSAAIINPASIPMMDTYRAYRALGCFDENCLDYIQTYTGTLDPTTEKARQKILSDAVNDGTISIQINGTPIASPKKETEKKNTLTETIGAEKNTEEKELIQIIEKGFKDKAADATARLLEKNAPVKIIDNCIVPALDNVGKDFETGKKFLPQLLLSAETVGNSFLKIKETLAASGKEQEEKGTIAIATVFGDIHDIGKNIVKAMLENYGYKVIDLGKNVPAETVVKTVIENKIQLVGLSALMTTTVANMEETINQLHKALKENNLECKIVVGGAVLTPDYAKKIGADFYAKDAMETVSAAKEVFGK</sequence>
<evidence type="ECO:0000256" key="5">
    <source>
        <dbReference type="ARBA" id="ARBA00010398"/>
    </source>
</evidence>
<keyword evidence="12" id="KW-0949">S-adenosyl-L-methionine</keyword>
<feature type="binding site" evidence="19">
    <location>
        <position position="282"/>
    </location>
    <ligand>
        <name>Zn(2+)</name>
        <dbReference type="ChEBI" id="CHEBI:29105"/>
    </ligand>
</feature>
<feature type="binding site" evidence="19">
    <location>
        <position position="283"/>
    </location>
    <ligand>
        <name>Zn(2+)</name>
        <dbReference type="ChEBI" id="CHEBI:29105"/>
    </ligand>
</feature>
<dbReference type="GO" id="GO:0050667">
    <property type="term" value="P:homocysteine metabolic process"/>
    <property type="evidence" value="ECO:0007669"/>
    <property type="project" value="TreeGrafter"/>
</dbReference>
<feature type="domain" description="Hcy-binding" evidence="20">
    <location>
        <begin position="6"/>
        <end position="297"/>
    </location>
</feature>
<dbReference type="GO" id="GO:0046872">
    <property type="term" value="F:metal ion binding"/>
    <property type="evidence" value="ECO:0007669"/>
    <property type="project" value="UniProtKB-KW"/>
</dbReference>
<evidence type="ECO:0000259" key="22">
    <source>
        <dbReference type="PROSITE" id="PS51332"/>
    </source>
</evidence>
<dbReference type="eggNOG" id="COG1410">
    <property type="taxonomic scope" value="Bacteria"/>
</dbReference>
<reference evidence="25" key="2">
    <citation type="submission" date="2011-04" db="EMBL/GenBank/DDBJ databases">
        <title>The complete genome of chromosome of Treponema succinifaciens DSM 2489.</title>
        <authorList>
            <person name="Lucas S."/>
            <person name="Copeland A."/>
            <person name="Lapidus A."/>
            <person name="Bruce D."/>
            <person name="Goodwin L."/>
            <person name="Pitluck S."/>
            <person name="Peters L."/>
            <person name="Kyrpides N."/>
            <person name="Mavromatis K."/>
            <person name="Ivanova N."/>
            <person name="Ovchinnikova G."/>
            <person name="Teshima H."/>
            <person name="Detter J.C."/>
            <person name="Tapia R."/>
            <person name="Han C."/>
            <person name="Land M."/>
            <person name="Hauser L."/>
            <person name="Markowitz V."/>
            <person name="Cheng J.-F."/>
            <person name="Hugenholtz P."/>
            <person name="Woyke T."/>
            <person name="Wu D."/>
            <person name="Gronow S."/>
            <person name="Wellnitz S."/>
            <person name="Brambilla E."/>
            <person name="Klenk H.-P."/>
            <person name="Eisen J.A."/>
        </authorList>
    </citation>
    <scope>NUCLEOTIDE SEQUENCE [LARGE SCALE GENOMIC DNA]</scope>
    <source>
        <strain evidence="25">ATCC 33096 / DSM 2489 / 6091</strain>
    </source>
</reference>
<dbReference type="Pfam" id="PF00809">
    <property type="entry name" value="Pterin_bind"/>
    <property type="match status" value="1"/>
</dbReference>
<dbReference type="GO" id="GO:0008705">
    <property type="term" value="F:methionine synthase activity"/>
    <property type="evidence" value="ECO:0007669"/>
    <property type="project" value="UniProtKB-EC"/>
</dbReference>
<dbReference type="SUPFAM" id="SSF82282">
    <property type="entry name" value="Homocysteine S-methyltransferase"/>
    <property type="match status" value="1"/>
</dbReference>
<evidence type="ECO:0000313" key="24">
    <source>
        <dbReference type="EMBL" id="AEB14734.1"/>
    </source>
</evidence>
<dbReference type="GO" id="GO:0032259">
    <property type="term" value="P:methylation"/>
    <property type="evidence" value="ECO:0007669"/>
    <property type="project" value="UniProtKB-KW"/>
</dbReference>
<comment type="cofactor">
    <cofactor evidence="3">
        <name>methylcob(III)alamin</name>
        <dbReference type="ChEBI" id="CHEBI:28115"/>
    </cofactor>
</comment>
<dbReference type="EC" id="2.1.1.13" evidence="6"/>
<dbReference type="InterPro" id="IPR050554">
    <property type="entry name" value="Met_Synthase/Corrinoid"/>
</dbReference>
<keyword evidence="15" id="KW-0486">Methionine biosynthesis</keyword>
<dbReference type="PANTHER" id="PTHR45833">
    <property type="entry name" value="METHIONINE SYNTHASE"/>
    <property type="match status" value="1"/>
</dbReference>
<keyword evidence="11 19" id="KW-0808">Transferase</keyword>
<evidence type="ECO:0000259" key="20">
    <source>
        <dbReference type="PROSITE" id="PS50970"/>
    </source>
</evidence>
<keyword evidence="25" id="KW-1185">Reference proteome</keyword>
<dbReference type="InterPro" id="IPR036594">
    <property type="entry name" value="Meth_synthase_dom"/>
</dbReference>
<evidence type="ECO:0000256" key="7">
    <source>
        <dbReference type="ARBA" id="ARBA00013998"/>
    </source>
</evidence>
<dbReference type="Gene3D" id="3.20.20.20">
    <property type="entry name" value="Dihydropteroate synthase-like"/>
    <property type="match status" value="1"/>
</dbReference>
<organism evidence="24 25">
    <name type="scientific">Treponema succinifaciens (strain ATCC 33096 / DSM 2489 / 6091)</name>
    <dbReference type="NCBI Taxonomy" id="869209"/>
    <lineage>
        <taxon>Bacteria</taxon>
        <taxon>Pseudomonadati</taxon>
        <taxon>Spirochaetota</taxon>
        <taxon>Spirochaetia</taxon>
        <taxon>Spirochaetales</taxon>
        <taxon>Treponemataceae</taxon>
        <taxon>Treponema</taxon>
    </lineage>
</organism>
<evidence type="ECO:0000256" key="16">
    <source>
        <dbReference type="ARBA" id="ARBA00023285"/>
    </source>
</evidence>
<comment type="similarity">
    <text evidence="5">Belongs to the vitamin-B12 dependent methionine synthase family.</text>
</comment>
<keyword evidence="13 19" id="KW-0479">Metal-binding</keyword>
<dbReference type="InterPro" id="IPR036724">
    <property type="entry name" value="Cobalamin-bd_sf"/>
</dbReference>
<evidence type="ECO:0000256" key="19">
    <source>
        <dbReference type="PROSITE-ProRule" id="PRU00333"/>
    </source>
</evidence>
<dbReference type="InterPro" id="IPR011005">
    <property type="entry name" value="Dihydropteroate_synth-like_sf"/>
</dbReference>
<dbReference type="Pfam" id="PF02607">
    <property type="entry name" value="B12-binding_2"/>
    <property type="match status" value="1"/>
</dbReference>
<keyword evidence="14 19" id="KW-0862">Zinc</keyword>
<keyword evidence="8 19" id="KW-0489">Methyltransferase</keyword>
<evidence type="ECO:0000256" key="12">
    <source>
        <dbReference type="ARBA" id="ARBA00022691"/>
    </source>
</evidence>
<dbReference type="InterPro" id="IPR003726">
    <property type="entry name" value="HCY_dom"/>
</dbReference>
<evidence type="ECO:0000259" key="21">
    <source>
        <dbReference type="PROSITE" id="PS50972"/>
    </source>
</evidence>
<dbReference type="Pfam" id="PF02310">
    <property type="entry name" value="B12-binding"/>
    <property type="match status" value="1"/>
</dbReference>
<dbReference type="UniPathway" id="UPA00051">
    <property type="reaction ID" value="UER00081"/>
</dbReference>
<dbReference type="InterPro" id="IPR000489">
    <property type="entry name" value="Pterin-binding_dom"/>
</dbReference>
<keyword evidence="9" id="KW-0028">Amino-acid biosynthesis</keyword>
<dbReference type="Gene3D" id="1.10.1240.10">
    <property type="entry name" value="Methionine synthase domain"/>
    <property type="match status" value="1"/>
</dbReference>
<keyword evidence="16" id="KW-0170">Cobalt</keyword>
<comment type="function">
    <text evidence="17">Catalyzes the transfer of a methyl group from methyl-cobalamin to homocysteine, yielding enzyme-bound cob(I)alamin and methionine. Subsequently, remethylates the cofactor using methyltetrahydrofolate.</text>
</comment>
<gene>
    <name evidence="24" type="ordered locus">Tresu_1844</name>
</gene>
<dbReference type="GO" id="GO:0031419">
    <property type="term" value="F:cobalamin binding"/>
    <property type="evidence" value="ECO:0007669"/>
    <property type="project" value="UniProtKB-KW"/>
</dbReference>
<dbReference type="KEGG" id="tsu:Tresu_1844"/>
<dbReference type="SUPFAM" id="SSF52242">
    <property type="entry name" value="Cobalamin (vitamin B12)-binding domain"/>
    <property type="match status" value="1"/>
</dbReference>
<feature type="domain" description="B12-binding N-terminal" evidence="23">
    <location>
        <begin position="637"/>
        <end position="730"/>
    </location>
</feature>
<evidence type="ECO:0000256" key="10">
    <source>
        <dbReference type="ARBA" id="ARBA00022628"/>
    </source>
</evidence>
<feature type="binding site" evidence="19">
    <location>
        <position position="217"/>
    </location>
    <ligand>
        <name>Zn(2+)</name>
        <dbReference type="ChEBI" id="CHEBI:29105"/>
    </ligand>
</feature>
<comment type="cofactor">
    <cofactor evidence="2 19">
        <name>Zn(2+)</name>
        <dbReference type="ChEBI" id="CHEBI:29105"/>
    </cofactor>
</comment>
<evidence type="ECO:0000259" key="23">
    <source>
        <dbReference type="PROSITE" id="PS51337"/>
    </source>
</evidence>
<evidence type="ECO:0000256" key="9">
    <source>
        <dbReference type="ARBA" id="ARBA00022605"/>
    </source>
</evidence>
<evidence type="ECO:0000256" key="11">
    <source>
        <dbReference type="ARBA" id="ARBA00022679"/>
    </source>
</evidence>
<dbReference type="SUPFAM" id="SSF51717">
    <property type="entry name" value="Dihydropteroate synthetase-like"/>
    <property type="match status" value="1"/>
</dbReference>
<protein>
    <recommendedName>
        <fullName evidence="7">Methionine synthase</fullName>
        <ecNumber evidence="6">2.1.1.13</ecNumber>
    </recommendedName>
    <alternativeName>
        <fullName evidence="18">5-methyltetrahydrofolate--homocysteine methyltransferase</fullName>
    </alternativeName>
</protein>
<keyword evidence="10" id="KW-0846">Cobalamin</keyword>
<dbReference type="RefSeq" id="WP_013702015.1">
    <property type="nucleotide sequence ID" value="NC_015385.1"/>
</dbReference>
<evidence type="ECO:0000256" key="3">
    <source>
        <dbReference type="ARBA" id="ARBA00001956"/>
    </source>
</evidence>
<evidence type="ECO:0000256" key="8">
    <source>
        <dbReference type="ARBA" id="ARBA00022603"/>
    </source>
</evidence>
<dbReference type="eggNOG" id="COG0646">
    <property type="taxonomic scope" value="Bacteria"/>
</dbReference>
<proteinExistence type="inferred from homology"/>
<dbReference type="Gene3D" id="3.40.50.280">
    <property type="entry name" value="Cobalamin-binding domain"/>
    <property type="match status" value="1"/>
</dbReference>
<evidence type="ECO:0000256" key="2">
    <source>
        <dbReference type="ARBA" id="ARBA00001947"/>
    </source>
</evidence>
<feature type="domain" description="B12-binding" evidence="22">
    <location>
        <begin position="732"/>
        <end position="857"/>
    </location>
</feature>
<dbReference type="Pfam" id="PF02574">
    <property type="entry name" value="S-methyl_trans"/>
    <property type="match status" value="1"/>
</dbReference>
<dbReference type="PROSITE" id="PS50970">
    <property type="entry name" value="HCY"/>
    <property type="match status" value="1"/>
</dbReference>
<dbReference type="HOGENOM" id="CLU_004914_0_2_12"/>
<evidence type="ECO:0000256" key="4">
    <source>
        <dbReference type="ARBA" id="ARBA00005178"/>
    </source>
</evidence>
<dbReference type="GeneID" id="302998984"/>
<dbReference type="AlphaFoldDB" id="F2NW07"/>
<dbReference type="Gene3D" id="3.20.20.330">
    <property type="entry name" value="Homocysteine-binding-like domain"/>
    <property type="match status" value="1"/>
</dbReference>
<dbReference type="SUPFAM" id="SSF47644">
    <property type="entry name" value="Methionine synthase domain"/>
    <property type="match status" value="1"/>
</dbReference>
<dbReference type="PROSITE" id="PS50972">
    <property type="entry name" value="PTERIN_BINDING"/>
    <property type="match status" value="1"/>
</dbReference>
<evidence type="ECO:0000313" key="25">
    <source>
        <dbReference type="Proteomes" id="UP000006852"/>
    </source>
</evidence>
<comment type="catalytic activity">
    <reaction evidence="1">
        <text>(6S)-5-methyl-5,6,7,8-tetrahydrofolate + L-homocysteine = (6S)-5,6,7,8-tetrahydrofolate + L-methionine</text>
        <dbReference type="Rhea" id="RHEA:11172"/>
        <dbReference type="ChEBI" id="CHEBI:18608"/>
        <dbReference type="ChEBI" id="CHEBI:57453"/>
        <dbReference type="ChEBI" id="CHEBI:57844"/>
        <dbReference type="ChEBI" id="CHEBI:58199"/>
        <dbReference type="EC" id="2.1.1.13"/>
    </reaction>
</comment>
<name>F2NW07_TRES6</name>
<dbReference type="GO" id="GO:0005829">
    <property type="term" value="C:cytosol"/>
    <property type="evidence" value="ECO:0007669"/>
    <property type="project" value="TreeGrafter"/>
</dbReference>
<dbReference type="STRING" id="869209.Tresu_1844"/>